<evidence type="ECO:0000256" key="5">
    <source>
        <dbReference type="SAM" id="Phobius"/>
    </source>
</evidence>
<reference evidence="8 9" key="1">
    <citation type="submission" date="2018-12" db="EMBL/GenBank/DDBJ databases">
        <authorList>
            <consortium name="Pathogen Informatics"/>
        </authorList>
    </citation>
    <scope>NUCLEOTIDE SEQUENCE [LARGE SCALE GENOMIC DNA]</scope>
    <source>
        <strain evidence="8 9">NCTC949</strain>
    </source>
</reference>
<dbReference type="AlphaFoldDB" id="A0AB38VW75"/>
<feature type="domain" description="Gram-positive pilin subunit D1 N-terminal" evidence="6">
    <location>
        <begin position="14"/>
        <end position="86"/>
    </location>
</feature>
<evidence type="ECO:0000256" key="3">
    <source>
        <dbReference type="ARBA" id="ARBA00022729"/>
    </source>
</evidence>
<keyword evidence="5" id="KW-0472">Membrane</keyword>
<dbReference type="Pfam" id="PF17802">
    <property type="entry name" value="SpaA"/>
    <property type="match status" value="1"/>
</dbReference>
<evidence type="ECO:0000313" key="8">
    <source>
        <dbReference type="EMBL" id="VEH06465.1"/>
    </source>
</evidence>
<dbReference type="Pfam" id="PF16555">
    <property type="entry name" value="GramPos_pilinD1"/>
    <property type="match status" value="1"/>
</dbReference>
<sequence>MVESGRASKGAIALTDTSFENAITGTTDDNGEYTFSGFSIGLYRVTETKAPAGHRVTAQPFYVALPLTDPTKLNEWLSTVHVYPKNNKAADDGKKTVNDTKSLIDGKVIKYQINQPLEQRAEGSQPRSRYIISDFYPNDRLTYQSLTVDGFEENTDYTIDTNTEGVVQVVFTPAGLKKIDDKSRQADQKIQVDLQFKVVNAENKNDKVVNRFKVVEKFRQTPVDPDNPYAPEDPDSNDPDPTDPPAEPDPGSDNPWLKSYFGAVDIVKADSSQKRLEGAVFDLYTCDAQGDLKGKALRTGIVSDNTAKPEINQLRVNDWENNAFVLEDQRSYYCLVETKAPEGYELSAQPICFQVLRGQQTETIALTSVNVVDVPSNAGFKLSLTGGTGIFVMLLAGGAILIVGRGFALYSRRKA</sequence>
<keyword evidence="3" id="KW-0732">Signal</keyword>
<dbReference type="InterPro" id="IPR041033">
    <property type="entry name" value="SpaA_PFL_dom_1"/>
</dbReference>
<dbReference type="InterPro" id="IPR048052">
    <property type="entry name" value="FM1-like"/>
</dbReference>
<name>A0AB38VW75_9CORY</name>
<feature type="region of interest" description="Disordered" evidence="4">
    <location>
        <begin position="220"/>
        <end position="255"/>
    </location>
</feature>
<feature type="compositionally biased region" description="Acidic residues" evidence="4">
    <location>
        <begin position="232"/>
        <end position="241"/>
    </location>
</feature>
<evidence type="ECO:0000256" key="1">
    <source>
        <dbReference type="ARBA" id="ARBA00007257"/>
    </source>
</evidence>
<organism evidence="8 9">
    <name type="scientific">Corynebacterium kutscheri</name>
    <dbReference type="NCBI Taxonomy" id="35755"/>
    <lineage>
        <taxon>Bacteria</taxon>
        <taxon>Bacillati</taxon>
        <taxon>Actinomycetota</taxon>
        <taxon>Actinomycetes</taxon>
        <taxon>Mycobacteriales</taxon>
        <taxon>Corynebacteriaceae</taxon>
        <taxon>Corynebacterium</taxon>
    </lineage>
</organism>
<proteinExistence type="inferred from homology"/>
<dbReference type="Proteomes" id="UP000271380">
    <property type="component" value="Chromosome"/>
</dbReference>
<dbReference type="NCBIfam" id="NF033902">
    <property type="entry name" value="iso_D2_wall_anc"/>
    <property type="match status" value="1"/>
</dbReference>
<dbReference type="InterPro" id="IPR032364">
    <property type="entry name" value="GramPos_pilinD1_N"/>
</dbReference>
<feature type="transmembrane region" description="Helical" evidence="5">
    <location>
        <begin position="390"/>
        <end position="410"/>
    </location>
</feature>
<keyword evidence="5" id="KW-1133">Transmembrane helix</keyword>
<evidence type="ECO:0000256" key="4">
    <source>
        <dbReference type="SAM" id="MobiDB-lite"/>
    </source>
</evidence>
<protein>
    <submittedName>
        <fullName evidence="8">Surface-anchored protein fimbrial subunit</fullName>
    </submittedName>
</protein>
<dbReference type="SUPFAM" id="SSF49478">
    <property type="entry name" value="Cna protein B-type domain"/>
    <property type="match status" value="1"/>
</dbReference>
<evidence type="ECO:0000259" key="6">
    <source>
        <dbReference type="Pfam" id="PF16555"/>
    </source>
</evidence>
<dbReference type="PANTHER" id="PTHR36108:SF13">
    <property type="entry name" value="COLOSSIN-B-RELATED"/>
    <property type="match status" value="1"/>
</dbReference>
<dbReference type="EMBL" id="LR134377">
    <property type="protein sequence ID" value="VEH06465.1"/>
    <property type="molecule type" value="Genomic_DNA"/>
</dbReference>
<evidence type="ECO:0000313" key="9">
    <source>
        <dbReference type="Proteomes" id="UP000271380"/>
    </source>
</evidence>
<keyword evidence="5" id="KW-0812">Transmembrane</keyword>
<gene>
    <name evidence="8" type="primary">spaD</name>
    <name evidence="8" type="ORF">NCTC949_01135</name>
</gene>
<dbReference type="InterPro" id="IPR013783">
    <property type="entry name" value="Ig-like_fold"/>
</dbReference>
<feature type="domain" description="SpaA-like prealbumin fold" evidence="7">
    <location>
        <begin position="263"/>
        <end position="366"/>
    </location>
</feature>
<keyword evidence="2" id="KW-0964">Secreted</keyword>
<evidence type="ECO:0000259" key="7">
    <source>
        <dbReference type="Pfam" id="PF17802"/>
    </source>
</evidence>
<evidence type="ECO:0000256" key="2">
    <source>
        <dbReference type="ARBA" id="ARBA00022525"/>
    </source>
</evidence>
<dbReference type="Gene3D" id="2.60.40.10">
    <property type="entry name" value="Immunoglobulins"/>
    <property type="match status" value="2"/>
</dbReference>
<accession>A0AB38VW75</accession>
<dbReference type="PANTHER" id="PTHR36108">
    <property type="entry name" value="COLOSSIN-B-RELATED"/>
    <property type="match status" value="1"/>
</dbReference>
<dbReference type="GO" id="GO:0005975">
    <property type="term" value="P:carbohydrate metabolic process"/>
    <property type="evidence" value="ECO:0007669"/>
    <property type="project" value="UniProtKB-ARBA"/>
</dbReference>
<comment type="similarity">
    <text evidence="1">Belongs to the serine-aspartate repeat-containing protein (SDr) family.</text>
</comment>
<dbReference type="Gene3D" id="2.60.40.740">
    <property type="match status" value="1"/>
</dbReference>